<dbReference type="InterPro" id="IPR037595">
    <property type="entry name" value="RGP_fam"/>
</dbReference>
<gene>
    <name evidence="12" type="primary">UAM3</name>
    <name evidence="12" type="ORF">CVIRNUC_005143</name>
</gene>
<evidence type="ECO:0000256" key="7">
    <source>
        <dbReference type="ARBA" id="ARBA00023235"/>
    </source>
</evidence>
<dbReference type="GO" id="GO:0071669">
    <property type="term" value="P:plant-type cell wall organization or biogenesis"/>
    <property type="evidence" value="ECO:0007669"/>
    <property type="project" value="InterPro"/>
</dbReference>
<dbReference type="Pfam" id="PF03214">
    <property type="entry name" value="RGP"/>
    <property type="match status" value="1"/>
</dbReference>
<dbReference type="InterPro" id="IPR004901">
    <property type="entry name" value="RGP"/>
</dbReference>
<dbReference type="GO" id="GO:0005794">
    <property type="term" value="C:Golgi apparatus"/>
    <property type="evidence" value="ECO:0007669"/>
    <property type="project" value="UniProtKB-SubCell"/>
</dbReference>
<evidence type="ECO:0000256" key="8">
    <source>
        <dbReference type="PIRNR" id="PIRNR016429"/>
    </source>
</evidence>
<keyword evidence="7" id="KW-0413">Isomerase</keyword>
<dbReference type="PANTHER" id="PTHR31682">
    <property type="entry name" value="UDP-ARABINOSE MUTASE"/>
    <property type="match status" value="1"/>
</dbReference>
<comment type="similarity">
    <text evidence="3 8">Belongs to the RGP family.</text>
</comment>
<dbReference type="EMBL" id="CAUYUE010000006">
    <property type="protein sequence ID" value="CAK0780697.1"/>
    <property type="molecule type" value="Genomic_DNA"/>
</dbReference>
<keyword evidence="8" id="KW-0961">Cell wall biogenesis/degradation</keyword>
<evidence type="ECO:0000256" key="6">
    <source>
        <dbReference type="ARBA" id="ARBA00023180"/>
    </source>
</evidence>
<dbReference type="GO" id="GO:0052691">
    <property type="term" value="F:UDP-arabinopyranose mutase activity"/>
    <property type="evidence" value="ECO:0007669"/>
    <property type="project" value="UniProtKB-EC"/>
</dbReference>
<organism evidence="12 13">
    <name type="scientific">Coccomyxa viridis</name>
    <dbReference type="NCBI Taxonomy" id="1274662"/>
    <lineage>
        <taxon>Eukaryota</taxon>
        <taxon>Viridiplantae</taxon>
        <taxon>Chlorophyta</taxon>
        <taxon>core chlorophytes</taxon>
        <taxon>Trebouxiophyceae</taxon>
        <taxon>Trebouxiophyceae incertae sedis</taxon>
        <taxon>Coccomyxaceae</taxon>
        <taxon>Coccomyxa</taxon>
    </lineage>
</organism>
<comment type="catalytic activity">
    <reaction evidence="1 8">
        <text>UDP-beta-L-arabinofuranose = UDP-beta-L-arabinopyranose</text>
        <dbReference type="Rhea" id="RHEA:28350"/>
        <dbReference type="ChEBI" id="CHEBI:61457"/>
        <dbReference type="ChEBI" id="CHEBI:61463"/>
        <dbReference type="EC" id="5.4.99.30"/>
    </reaction>
</comment>
<reference evidence="12 13" key="1">
    <citation type="submission" date="2023-10" db="EMBL/GenBank/DDBJ databases">
        <authorList>
            <person name="Maclean D."/>
            <person name="Macfadyen A."/>
        </authorList>
    </citation>
    <scope>NUCLEOTIDE SEQUENCE [LARGE SCALE GENOMIC DNA]</scope>
</reference>
<evidence type="ECO:0000256" key="5">
    <source>
        <dbReference type="ARBA" id="ARBA00023034"/>
    </source>
</evidence>
<dbReference type="PIRSF" id="PIRSF016429">
    <property type="entry name" value="UPTG"/>
    <property type="match status" value="1"/>
</dbReference>
<dbReference type="GO" id="GO:0005829">
    <property type="term" value="C:cytosol"/>
    <property type="evidence" value="ECO:0007669"/>
    <property type="project" value="UniProtKB-UniRule"/>
</dbReference>
<dbReference type="SUPFAM" id="SSF53448">
    <property type="entry name" value="Nucleotide-diphospho-sugar transferases"/>
    <property type="match status" value="1"/>
</dbReference>
<proteinExistence type="inferred from homology"/>
<evidence type="ECO:0000313" key="12">
    <source>
        <dbReference type="EMBL" id="CAK0780697.1"/>
    </source>
</evidence>
<evidence type="ECO:0000256" key="11">
    <source>
        <dbReference type="SAM" id="MobiDB-lite"/>
    </source>
</evidence>
<feature type="site" description="Required for activity" evidence="9">
    <location>
        <position position="157"/>
    </location>
</feature>
<comment type="caution">
    <text evidence="12">The sequence shown here is derived from an EMBL/GenBank/DDBJ whole genome shotgun (WGS) entry which is preliminary data.</text>
</comment>
<dbReference type="GO" id="GO:0033356">
    <property type="term" value="P:UDP-L-arabinose metabolic process"/>
    <property type="evidence" value="ECO:0007669"/>
    <property type="project" value="UniProtKB-UniRule"/>
</dbReference>
<keyword evidence="13" id="KW-1185">Reference proteome</keyword>
<evidence type="ECO:0000256" key="3">
    <source>
        <dbReference type="ARBA" id="ARBA00008986"/>
    </source>
</evidence>
<feature type="glycosylation site" description="N-linked (Glc...) arginine" evidence="10">
    <location>
        <position position="150"/>
    </location>
</feature>
<name>A0AAV1I6K3_9CHLO</name>
<feature type="site" description="Required for activity" evidence="9">
    <location>
        <position position="150"/>
    </location>
</feature>
<dbReference type="AlphaFoldDB" id="A0AAV1I6K3"/>
<dbReference type="GO" id="GO:0071555">
    <property type="term" value="P:cell wall organization"/>
    <property type="evidence" value="ECO:0007669"/>
    <property type="project" value="UniProtKB-UniRule"/>
</dbReference>
<keyword evidence="6 10" id="KW-0325">Glycoprotein</keyword>
<comment type="function">
    <text evidence="8">Probable UDP-L-arabinose mutase involved in the biosynthesis of cell wall non-cellulosic polysaccharides.</text>
</comment>
<evidence type="ECO:0000313" key="13">
    <source>
        <dbReference type="Proteomes" id="UP001314263"/>
    </source>
</evidence>
<dbReference type="PANTHER" id="PTHR31682:SF44">
    <property type="entry name" value="UDP-ARABINOPYRANOSE MUTASE 3"/>
    <property type="match status" value="1"/>
</dbReference>
<evidence type="ECO:0000256" key="10">
    <source>
        <dbReference type="PIRSR" id="PIRSR016429-51"/>
    </source>
</evidence>
<comment type="subcellular location">
    <subcellularLocation>
        <location evidence="2 8">Golgi apparatus</location>
    </subcellularLocation>
</comment>
<sequence>MGHPVVPSNLEDELDIVIPTIRNLDFLEQWRPFFQRYHLIVVQDGDPKRTVKVPPGYDYELYTRLDIERILGDKAWCISFKDSACRCFGYMVSKKRYIYTIDDDCFVAKTPGGDSINALEQHIRNLLTPSTPRFFNTLYDPFADGADFVRGYPFSWREGAPTAVSHGLWLNIPDYDAPTQMVKPHERNTRYVDAVMTIPKGTLFPMCGMNLAFNRELIGPAMYFGLMGDGQPLGRYDDMWAGWCSKVICDHLGLGVKTGKPYIWHSKASNPFVNLKKEFHGIFWQEDIIPFFEDVQLPESATTVGECYRSLAKQVREKLQKLDGYFLKLADAMESWIDAWEQLNPPETPVEQKTLPQASSQHVLPNGNAKA</sequence>
<keyword evidence="5 8" id="KW-0333">Golgi apparatus</keyword>
<feature type="compositionally biased region" description="Polar residues" evidence="11">
    <location>
        <begin position="354"/>
        <end position="363"/>
    </location>
</feature>
<feature type="region of interest" description="Disordered" evidence="11">
    <location>
        <begin position="347"/>
        <end position="371"/>
    </location>
</feature>
<evidence type="ECO:0000256" key="2">
    <source>
        <dbReference type="ARBA" id="ARBA00004555"/>
    </source>
</evidence>
<dbReference type="EC" id="5.4.99.30" evidence="4 8"/>
<evidence type="ECO:0000256" key="9">
    <source>
        <dbReference type="PIRSR" id="PIRSR016429-50"/>
    </source>
</evidence>
<protein>
    <recommendedName>
        <fullName evidence="4 8">UDP-arabinopyranose mutase</fullName>
        <ecNumber evidence="4 8">5.4.99.30</ecNumber>
    </recommendedName>
</protein>
<dbReference type="Proteomes" id="UP001314263">
    <property type="component" value="Unassembled WGS sequence"/>
</dbReference>
<dbReference type="InterPro" id="IPR029044">
    <property type="entry name" value="Nucleotide-diphossugar_trans"/>
</dbReference>
<evidence type="ECO:0000256" key="4">
    <source>
        <dbReference type="ARBA" id="ARBA00012805"/>
    </source>
</evidence>
<accession>A0AAV1I6K3</accession>
<evidence type="ECO:0000256" key="1">
    <source>
        <dbReference type="ARBA" id="ARBA00000007"/>
    </source>
</evidence>